<keyword evidence="1" id="KW-1133">Transmembrane helix</keyword>
<evidence type="ECO:0008006" key="4">
    <source>
        <dbReference type="Google" id="ProtNLM"/>
    </source>
</evidence>
<evidence type="ECO:0000256" key="1">
    <source>
        <dbReference type="SAM" id="Phobius"/>
    </source>
</evidence>
<sequence length="138" mass="15482">MTNSTLMIITYIVLLVLVLVIAALAAKVRKLEKRLIEVTPSDLYPFIEELRELVIESEHIASRLENSIKERESVLEDLTVLADSKLADYGRATEKAKQEKTLKEKIRELAEDGMPDSDIARKLGISTTEVKIVRSMGA</sequence>
<dbReference type="OrthoDB" id="9804256at2"/>
<proteinExistence type="predicted"/>
<dbReference type="RefSeq" id="WP_128467639.1">
    <property type="nucleotide sequence ID" value="NZ_CP035108.1"/>
</dbReference>
<keyword evidence="1" id="KW-0812">Transmembrane</keyword>
<name>A0A3R5V318_9BACT</name>
<keyword evidence="3" id="KW-1185">Reference proteome</keyword>
<dbReference type="EMBL" id="CP035108">
    <property type="protein sequence ID" value="QAR34334.1"/>
    <property type="molecule type" value="Genomic_DNA"/>
</dbReference>
<gene>
    <name evidence="2" type="ORF">EP073_13245</name>
</gene>
<organism evidence="2 3">
    <name type="scientific">Geovibrio thiophilus</name>
    <dbReference type="NCBI Taxonomy" id="139438"/>
    <lineage>
        <taxon>Bacteria</taxon>
        <taxon>Pseudomonadati</taxon>
        <taxon>Deferribacterota</taxon>
        <taxon>Deferribacteres</taxon>
        <taxon>Deferribacterales</taxon>
        <taxon>Geovibrionaceae</taxon>
        <taxon>Geovibrio</taxon>
    </lineage>
</organism>
<dbReference type="KEGG" id="gtl:EP073_13245"/>
<accession>A0A3R5V318</accession>
<feature type="transmembrane region" description="Helical" evidence="1">
    <location>
        <begin position="6"/>
        <end position="26"/>
    </location>
</feature>
<dbReference type="Proteomes" id="UP000287502">
    <property type="component" value="Chromosome"/>
</dbReference>
<reference evidence="2 3" key="1">
    <citation type="submission" date="2019-01" db="EMBL/GenBank/DDBJ databases">
        <title>Geovibrio thiophilus DSM 11263, complete genome.</title>
        <authorList>
            <person name="Spring S."/>
            <person name="Bunk B."/>
            <person name="Sproer C."/>
        </authorList>
    </citation>
    <scope>NUCLEOTIDE SEQUENCE [LARGE SCALE GENOMIC DNA]</scope>
    <source>
        <strain evidence="2 3">DSM 11263</strain>
    </source>
</reference>
<protein>
    <recommendedName>
        <fullName evidence="4">DUF2802 domain-containing protein</fullName>
    </recommendedName>
</protein>
<keyword evidence="1" id="KW-0472">Membrane</keyword>
<evidence type="ECO:0000313" key="3">
    <source>
        <dbReference type="Proteomes" id="UP000287502"/>
    </source>
</evidence>
<evidence type="ECO:0000313" key="2">
    <source>
        <dbReference type="EMBL" id="QAR34334.1"/>
    </source>
</evidence>
<dbReference type="AlphaFoldDB" id="A0A3R5V318"/>